<comment type="caution">
    <text evidence="1">The sequence shown here is derived from an EMBL/GenBank/DDBJ whole genome shotgun (WGS) entry which is preliminary data.</text>
</comment>
<dbReference type="Proteomes" id="UP000309340">
    <property type="component" value="Unassembled WGS sequence"/>
</dbReference>
<dbReference type="AlphaFoldDB" id="A0A4U0X9E8"/>
<organism evidence="1 2">
    <name type="scientific">Friedmanniomyces simplex</name>
    <dbReference type="NCBI Taxonomy" id="329884"/>
    <lineage>
        <taxon>Eukaryota</taxon>
        <taxon>Fungi</taxon>
        <taxon>Dikarya</taxon>
        <taxon>Ascomycota</taxon>
        <taxon>Pezizomycotina</taxon>
        <taxon>Dothideomycetes</taxon>
        <taxon>Dothideomycetidae</taxon>
        <taxon>Mycosphaerellales</taxon>
        <taxon>Teratosphaeriaceae</taxon>
        <taxon>Friedmanniomyces</taxon>
    </lineage>
</organism>
<sequence>MSVKDLYKKAETSWLAEKIDKKMIRHYLNLVHVREDAVLLHGMPRSQLRSGFNKLSKDIIAIQGIPIDRVEASFAEVERWTNDNRASVMSTSSASSVRSIFSFAQSSNRTSLASSLTQSSDGAQGTTVTRFVCPTCYTSFGRSNDMLDHLRHLCEKANVARHKCLNCQHEEESKIDMDLHCIKAKKLDPQHCLGSVEMHVRVKLGFGCPHCRAFFHTTDYSTYDQCIVGYHRHLLQHAKDRTLAAQATPSKRVLASIREDMDVRTTEGTRSVAEVVESECRRRNLPRGALLAFEWDDANAAWFWHHLENGQRDESDLMGDVDVDTFFSTLVRKGHHSDTEQSALHPLASPRELRQSHAPVSSASSSSSAVQPAVAASVYNGAEDPTLSSFDFDFDFGLPTPPNLGNQYEARLDDANPWTVDLEPPTPANVSYPKRKRGLSDIAWRSQQLCPNLVVGQSNCDKPLPLLPAFHEQDVPPVNPGWFTMPIVDGIRTSSLYGWNEELPTTISPAALNLY</sequence>
<name>A0A4U0X9E8_9PEZI</name>
<dbReference type="EMBL" id="NAJQ01000300">
    <property type="protein sequence ID" value="TKA72661.1"/>
    <property type="molecule type" value="Genomic_DNA"/>
</dbReference>
<protein>
    <submittedName>
        <fullName evidence="1">Uncharacterized protein</fullName>
    </submittedName>
</protein>
<proteinExistence type="predicted"/>
<keyword evidence="2" id="KW-1185">Reference proteome</keyword>
<evidence type="ECO:0000313" key="2">
    <source>
        <dbReference type="Proteomes" id="UP000309340"/>
    </source>
</evidence>
<dbReference type="OrthoDB" id="3821916at2759"/>
<reference evidence="1 2" key="1">
    <citation type="submission" date="2017-03" db="EMBL/GenBank/DDBJ databases">
        <title>Genomes of endolithic fungi from Antarctica.</title>
        <authorList>
            <person name="Coleine C."/>
            <person name="Masonjones S."/>
            <person name="Stajich J.E."/>
        </authorList>
    </citation>
    <scope>NUCLEOTIDE SEQUENCE [LARGE SCALE GENOMIC DNA]</scope>
    <source>
        <strain evidence="1 2">CCFEE 5184</strain>
    </source>
</reference>
<evidence type="ECO:0000313" key="1">
    <source>
        <dbReference type="EMBL" id="TKA72661.1"/>
    </source>
</evidence>
<gene>
    <name evidence="1" type="ORF">B0A55_07243</name>
</gene>
<accession>A0A4U0X9E8</accession>